<feature type="transmembrane region" description="Helical" evidence="6">
    <location>
        <begin position="5"/>
        <end position="26"/>
    </location>
</feature>
<dbReference type="PANTHER" id="PTHR30250">
    <property type="entry name" value="PST FAMILY PREDICTED COLANIC ACID TRANSPORTER"/>
    <property type="match status" value="1"/>
</dbReference>
<keyword evidence="5 6" id="KW-0472">Membrane</keyword>
<reference evidence="7 8" key="1">
    <citation type="submission" date="2020-10" db="EMBL/GenBank/DDBJ databases">
        <title>Connecting structure to function with the recovery of over 1000 high-quality activated sludge metagenome-assembled genomes encoding full-length rRNA genes using long-read sequencing.</title>
        <authorList>
            <person name="Singleton C.M."/>
            <person name="Petriglieri F."/>
            <person name="Kristensen J.M."/>
            <person name="Kirkegaard R.H."/>
            <person name="Michaelsen T.Y."/>
            <person name="Andersen M.H."/>
            <person name="Karst S.M."/>
            <person name="Dueholm M.S."/>
            <person name="Nielsen P.H."/>
            <person name="Albertsen M."/>
        </authorList>
    </citation>
    <scope>NUCLEOTIDE SEQUENCE [LARGE SCALE GENOMIC DNA]</scope>
    <source>
        <strain evidence="7">Ribe_18-Q3-R11-54_MAXAC.273</strain>
    </source>
</reference>
<feature type="transmembrane region" description="Helical" evidence="6">
    <location>
        <begin position="173"/>
        <end position="197"/>
    </location>
</feature>
<evidence type="ECO:0000313" key="8">
    <source>
        <dbReference type="Proteomes" id="UP000808337"/>
    </source>
</evidence>
<evidence type="ECO:0000256" key="4">
    <source>
        <dbReference type="ARBA" id="ARBA00022989"/>
    </source>
</evidence>
<feature type="transmembrane region" description="Helical" evidence="6">
    <location>
        <begin position="418"/>
        <end position="436"/>
    </location>
</feature>
<evidence type="ECO:0000256" key="5">
    <source>
        <dbReference type="ARBA" id="ARBA00023136"/>
    </source>
</evidence>
<protein>
    <submittedName>
        <fullName evidence="7">Oligosaccharide flippase family protein</fullName>
    </submittedName>
</protein>
<dbReference type="EMBL" id="JADKGY010000020">
    <property type="protein sequence ID" value="MBK9983425.1"/>
    <property type="molecule type" value="Genomic_DNA"/>
</dbReference>
<comment type="caution">
    <text evidence="7">The sequence shown here is derived from an EMBL/GenBank/DDBJ whole genome shotgun (WGS) entry which is preliminary data.</text>
</comment>
<evidence type="ECO:0000256" key="6">
    <source>
        <dbReference type="SAM" id="Phobius"/>
    </source>
</evidence>
<evidence type="ECO:0000256" key="1">
    <source>
        <dbReference type="ARBA" id="ARBA00004651"/>
    </source>
</evidence>
<feature type="transmembrane region" description="Helical" evidence="6">
    <location>
        <begin position="85"/>
        <end position="108"/>
    </location>
</feature>
<name>A0A9D7XPR1_9BACT</name>
<dbReference type="AlphaFoldDB" id="A0A9D7XPR1"/>
<comment type="subcellular location">
    <subcellularLocation>
        <location evidence="1">Cell membrane</location>
        <topology evidence="1">Multi-pass membrane protein</topology>
    </subcellularLocation>
</comment>
<feature type="transmembrane region" description="Helical" evidence="6">
    <location>
        <begin position="209"/>
        <end position="229"/>
    </location>
</feature>
<keyword evidence="3 6" id="KW-0812">Transmembrane</keyword>
<feature type="transmembrane region" description="Helical" evidence="6">
    <location>
        <begin position="147"/>
        <end position="167"/>
    </location>
</feature>
<evidence type="ECO:0000256" key="3">
    <source>
        <dbReference type="ARBA" id="ARBA00022692"/>
    </source>
</evidence>
<dbReference type="GO" id="GO:0005886">
    <property type="term" value="C:plasma membrane"/>
    <property type="evidence" value="ECO:0007669"/>
    <property type="project" value="UniProtKB-SubCell"/>
</dbReference>
<evidence type="ECO:0000313" key="7">
    <source>
        <dbReference type="EMBL" id="MBK9983425.1"/>
    </source>
</evidence>
<dbReference type="PANTHER" id="PTHR30250:SF11">
    <property type="entry name" value="O-ANTIGEN TRANSPORTER-RELATED"/>
    <property type="match status" value="1"/>
</dbReference>
<accession>A0A9D7XPR1</accession>
<dbReference type="Proteomes" id="UP000808337">
    <property type="component" value="Unassembled WGS sequence"/>
</dbReference>
<dbReference type="InterPro" id="IPR002797">
    <property type="entry name" value="Polysacc_synth"/>
</dbReference>
<sequence>MSKRIFLSTIIWLILVNLIIKAIFIFGVDIQVQLRVGQSSYGLYFTLLNLCYIFQIVNDFGLNLLHNTDTAVHGKVRVERWYQILRLKIILALFYSFIVGLVALGLGYGDAWRLLIWLVVNNVLVSLILVFRAGISGTGRYRAEAMISVMDKAFMIVICGFLLFRFADFQMQWFVWAQTASLVITMIIAFLISLKFIDRTPNDIRLTPMYVVFKDTLPYTLATLLMFIYTRSDSILIEKLMPGGAFNVGIYAAGYRLLDAANMIAYLFSPLLIPMYARLRNDRMETMQLLRLSSGIMICMTGFIGFAGFWWGAPIMTLLYKDVNETWILTFRLLILSNIPIGLMYIFSSYLTAVSELRKQNILFIVSVVISISLNLIMIPAYGTVGAAITALIVQSITTAGLIILGQSHLKEKLDVRRLSMILIYFFILGSSGWILESTTLHWMFAIVIFMFVAVFAGFLFKLMQWESFRQLIIKREEVMLAENEDAG</sequence>
<dbReference type="InterPro" id="IPR050833">
    <property type="entry name" value="Poly_Biosynth_Transport"/>
</dbReference>
<feature type="transmembrane region" description="Helical" evidence="6">
    <location>
        <begin position="388"/>
        <end position="406"/>
    </location>
</feature>
<feature type="transmembrane region" description="Helical" evidence="6">
    <location>
        <begin position="289"/>
        <end position="311"/>
    </location>
</feature>
<dbReference type="Pfam" id="PF01943">
    <property type="entry name" value="Polysacc_synt"/>
    <property type="match status" value="1"/>
</dbReference>
<proteinExistence type="predicted"/>
<keyword evidence="4 6" id="KW-1133">Transmembrane helix</keyword>
<feature type="transmembrane region" description="Helical" evidence="6">
    <location>
        <begin position="442"/>
        <end position="461"/>
    </location>
</feature>
<organism evidence="7 8">
    <name type="scientific">Candidatus Opimibacter skivensis</name>
    <dbReference type="NCBI Taxonomy" id="2982028"/>
    <lineage>
        <taxon>Bacteria</taxon>
        <taxon>Pseudomonadati</taxon>
        <taxon>Bacteroidota</taxon>
        <taxon>Saprospiria</taxon>
        <taxon>Saprospirales</taxon>
        <taxon>Saprospiraceae</taxon>
        <taxon>Candidatus Opimibacter</taxon>
    </lineage>
</organism>
<feature type="transmembrane region" description="Helical" evidence="6">
    <location>
        <begin position="41"/>
        <end position="65"/>
    </location>
</feature>
<feature type="transmembrane region" description="Helical" evidence="6">
    <location>
        <begin position="114"/>
        <end position="135"/>
    </location>
</feature>
<gene>
    <name evidence="7" type="ORF">IPP15_13740</name>
</gene>
<feature type="transmembrane region" description="Helical" evidence="6">
    <location>
        <begin position="331"/>
        <end position="350"/>
    </location>
</feature>
<feature type="transmembrane region" description="Helical" evidence="6">
    <location>
        <begin position="362"/>
        <end position="382"/>
    </location>
</feature>
<evidence type="ECO:0000256" key="2">
    <source>
        <dbReference type="ARBA" id="ARBA00022475"/>
    </source>
</evidence>
<keyword evidence="2" id="KW-1003">Cell membrane</keyword>
<feature type="transmembrane region" description="Helical" evidence="6">
    <location>
        <begin position="249"/>
        <end position="268"/>
    </location>
</feature>